<dbReference type="InterPro" id="IPR052016">
    <property type="entry name" value="Bact_Sigma-Reg"/>
</dbReference>
<dbReference type="Gene3D" id="3.30.450.20">
    <property type="entry name" value="PAS domain"/>
    <property type="match status" value="1"/>
</dbReference>
<dbReference type="PROSITE" id="PS50113">
    <property type="entry name" value="PAC"/>
    <property type="match status" value="1"/>
</dbReference>
<feature type="non-terminal residue" evidence="3">
    <location>
        <position position="1"/>
    </location>
</feature>
<evidence type="ECO:0000259" key="2">
    <source>
        <dbReference type="PROSITE" id="PS50113"/>
    </source>
</evidence>
<dbReference type="NCBIfam" id="TIGR00229">
    <property type="entry name" value="sensory_box"/>
    <property type="match status" value="1"/>
</dbReference>
<evidence type="ECO:0000256" key="1">
    <source>
        <dbReference type="ARBA" id="ARBA00022801"/>
    </source>
</evidence>
<dbReference type="InterPro" id="IPR003018">
    <property type="entry name" value="GAF"/>
</dbReference>
<dbReference type="InterPro" id="IPR029016">
    <property type="entry name" value="GAF-like_dom_sf"/>
</dbReference>
<dbReference type="Proteomes" id="UP000800981">
    <property type="component" value="Unassembled WGS sequence"/>
</dbReference>
<accession>A0ABX0H1R1</accession>
<comment type="caution">
    <text evidence="3">The sequence shown here is derived from an EMBL/GenBank/DDBJ whole genome shotgun (WGS) entry which is preliminary data.</text>
</comment>
<dbReference type="SUPFAM" id="SSF55785">
    <property type="entry name" value="PYP-like sensor domain (PAS domain)"/>
    <property type="match status" value="1"/>
</dbReference>
<dbReference type="InterPro" id="IPR035965">
    <property type="entry name" value="PAS-like_dom_sf"/>
</dbReference>
<name>A0ABX0H1R1_9ACTN</name>
<evidence type="ECO:0000313" key="3">
    <source>
        <dbReference type="EMBL" id="NHC16281.1"/>
    </source>
</evidence>
<gene>
    <name evidence="3" type="ORF">G9H71_21075</name>
</gene>
<dbReference type="PANTHER" id="PTHR43156">
    <property type="entry name" value="STAGE II SPORULATION PROTEIN E-RELATED"/>
    <property type="match status" value="1"/>
</dbReference>
<dbReference type="PANTHER" id="PTHR43156:SF2">
    <property type="entry name" value="STAGE II SPORULATION PROTEIN E"/>
    <property type="match status" value="1"/>
</dbReference>
<protein>
    <submittedName>
        <fullName evidence="3">SpoIIE family protein phosphatase</fullName>
    </submittedName>
</protein>
<feature type="domain" description="PAC" evidence="2">
    <location>
        <begin position="23"/>
        <end position="77"/>
    </location>
</feature>
<dbReference type="Pfam" id="PF07228">
    <property type="entry name" value="SpoIIE"/>
    <property type="match status" value="1"/>
</dbReference>
<dbReference type="InterPro" id="IPR000014">
    <property type="entry name" value="PAS"/>
</dbReference>
<dbReference type="EMBL" id="JAANNP010000124">
    <property type="protein sequence ID" value="NHC16281.1"/>
    <property type="molecule type" value="Genomic_DNA"/>
</dbReference>
<evidence type="ECO:0000313" key="4">
    <source>
        <dbReference type="Proteomes" id="UP000800981"/>
    </source>
</evidence>
<dbReference type="Gene3D" id="3.60.40.10">
    <property type="entry name" value="PPM-type phosphatase domain"/>
    <property type="match status" value="1"/>
</dbReference>
<dbReference type="RefSeq" id="WP_166284737.1">
    <property type="nucleotide sequence ID" value="NZ_JAANNP010000124.1"/>
</dbReference>
<dbReference type="InterPro" id="IPR036457">
    <property type="entry name" value="PPM-type-like_dom_sf"/>
</dbReference>
<reference evidence="3 4" key="1">
    <citation type="submission" date="2020-03" db="EMBL/GenBank/DDBJ databases">
        <title>Two novel Motilibacter sp.</title>
        <authorList>
            <person name="Liu S."/>
        </authorList>
    </citation>
    <scope>NUCLEOTIDE SEQUENCE [LARGE SCALE GENOMIC DNA]</scope>
    <source>
        <strain evidence="3 4">E257</strain>
    </source>
</reference>
<dbReference type="SUPFAM" id="SSF55781">
    <property type="entry name" value="GAF domain-like"/>
    <property type="match status" value="1"/>
</dbReference>
<dbReference type="InterPro" id="IPR000700">
    <property type="entry name" value="PAS-assoc_C"/>
</dbReference>
<dbReference type="SMART" id="SM00065">
    <property type="entry name" value="GAF"/>
    <property type="match status" value="1"/>
</dbReference>
<sequence length="509" mass="54617">FLQGDATDPAAPRAMREALEAGRDVSLTVLNYRKDGSAFWNHVSISPIHGPDGELTHFVGIQTDVTARVAVDEERDRALAAERAAREEAESAHAQLTLLAEATSQLASTLDVDESLDRLMALVVPKLADWMLVATAGKHGEVAHVRARHREGREEELRAYTELLERTSTRGSILNALLDGAPARRLTDYSSGGVRPERRQWVDDESVLDMSDRLGTESVLFVPLPGRRHVAGAMALARGPGSPPYTEQDLAVASDLGRRAGLILDNARLYESEHRIAETLQRSLLPDLPTIPGITAAARYLASESGADVGGDFYELIDLPDNAIGLAIGDVIGHDVLAAAAMGHLRGLLRACAFDVEEGPGRDPAAVLERVDRLVQGLQVATLSSVTYARLEPMPDGPWRLRYSSGGHPPLLLRRPDGAVDTLDGADGLLLGVDSQPRTTAFVTVPAGSTLLAYTDGLVERRGESLDVGLERLRRAFAAGPREVGELCDHLLAELGDSEDDVAVLALAL</sequence>
<dbReference type="InterPro" id="IPR001610">
    <property type="entry name" value="PAC"/>
</dbReference>
<dbReference type="SMART" id="SM00331">
    <property type="entry name" value="PP2C_SIG"/>
    <property type="match status" value="1"/>
</dbReference>
<dbReference type="Pfam" id="PF13426">
    <property type="entry name" value="PAS_9"/>
    <property type="match status" value="1"/>
</dbReference>
<organism evidence="3 4">
    <name type="scientific">Motilibacter deserti</name>
    <dbReference type="NCBI Taxonomy" id="2714956"/>
    <lineage>
        <taxon>Bacteria</taxon>
        <taxon>Bacillati</taxon>
        <taxon>Actinomycetota</taxon>
        <taxon>Actinomycetes</taxon>
        <taxon>Motilibacterales</taxon>
        <taxon>Motilibacteraceae</taxon>
        <taxon>Motilibacter</taxon>
    </lineage>
</organism>
<proteinExistence type="predicted"/>
<dbReference type="InterPro" id="IPR001932">
    <property type="entry name" value="PPM-type_phosphatase-like_dom"/>
</dbReference>
<keyword evidence="4" id="KW-1185">Reference proteome</keyword>
<dbReference type="Gene3D" id="3.30.450.40">
    <property type="match status" value="1"/>
</dbReference>
<keyword evidence="1" id="KW-0378">Hydrolase</keyword>
<dbReference type="SMART" id="SM00086">
    <property type="entry name" value="PAC"/>
    <property type="match status" value="1"/>
</dbReference>